<proteinExistence type="predicted"/>
<dbReference type="Proteomes" id="UP000245137">
    <property type="component" value="Unassembled WGS sequence"/>
</dbReference>
<dbReference type="EMBL" id="PUIV01000009">
    <property type="protein sequence ID" value="PWB94375.1"/>
    <property type="molecule type" value="Genomic_DNA"/>
</dbReference>
<gene>
    <name evidence="2" type="ORF">C5689_08630</name>
</gene>
<accession>A0A2U1SS05</accession>
<name>A0A2U1SS05_METSR</name>
<organism evidence="2 3">
    <name type="scientific">Methylosinus sporium</name>
    <dbReference type="NCBI Taxonomy" id="428"/>
    <lineage>
        <taxon>Bacteria</taxon>
        <taxon>Pseudomonadati</taxon>
        <taxon>Pseudomonadota</taxon>
        <taxon>Alphaproteobacteria</taxon>
        <taxon>Hyphomicrobiales</taxon>
        <taxon>Methylocystaceae</taxon>
        <taxon>Methylosinus</taxon>
    </lineage>
</organism>
<dbReference type="AlphaFoldDB" id="A0A2U1SS05"/>
<keyword evidence="3" id="KW-1185">Reference proteome</keyword>
<evidence type="ECO:0000313" key="2">
    <source>
        <dbReference type="EMBL" id="PWB94375.1"/>
    </source>
</evidence>
<protein>
    <submittedName>
        <fullName evidence="2">Uncharacterized protein</fullName>
    </submittedName>
</protein>
<evidence type="ECO:0000256" key="1">
    <source>
        <dbReference type="SAM" id="MobiDB-lite"/>
    </source>
</evidence>
<feature type="region of interest" description="Disordered" evidence="1">
    <location>
        <begin position="41"/>
        <end position="62"/>
    </location>
</feature>
<evidence type="ECO:0000313" key="3">
    <source>
        <dbReference type="Proteomes" id="UP000245137"/>
    </source>
</evidence>
<comment type="caution">
    <text evidence="2">The sequence shown here is derived from an EMBL/GenBank/DDBJ whole genome shotgun (WGS) entry which is preliminary data.</text>
</comment>
<feature type="compositionally biased region" description="Low complexity" evidence="1">
    <location>
        <begin position="41"/>
        <end position="50"/>
    </location>
</feature>
<reference evidence="2 3" key="1">
    <citation type="journal article" date="2018" name="Appl. Microbiol. Biotechnol.">
        <title>Co-cultivation of the strictly anaerobic methanogen Methanosarcina barkeri with aerobic methanotrophs in an oxygen-limited membrane bioreactor.</title>
        <authorList>
            <person name="In 't Zandt M.H."/>
            <person name="van den Bosch T.J.M."/>
            <person name="Rijkers R."/>
            <person name="van Kessel M.A.H.J."/>
            <person name="Jetten M.S.M."/>
            <person name="Welte C.U."/>
        </authorList>
    </citation>
    <scope>NUCLEOTIDE SEQUENCE [LARGE SCALE GENOMIC DNA]</scope>
    <source>
        <strain evidence="2 3">DSM 17706</strain>
    </source>
</reference>
<sequence>MWTCACAPRAAIGPRGSRRATGPPASSIISAAWASSVGVFPSPAKAASRSPKARRRAKAGAASISCCRRADRRRLRRNVDAIE</sequence>